<gene>
    <name evidence="2" type="ORF">GQ55_4G236500</name>
</gene>
<proteinExistence type="predicted"/>
<dbReference type="EMBL" id="CM009752">
    <property type="protein sequence ID" value="PUZ61019.1"/>
    <property type="molecule type" value="Genomic_DNA"/>
</dbReference>
<feature type="region of interest" description="Disordered" evidence="1">
    <location>
        <begin position="33"/>
        <end position="107"/>
    </location>
</feature>
<keyword evidence="3" id="KW-1185">Reference proteome</keyword>
<dbReference type="Proteomes" id="UP000244336">
    <property type="component" value="Chromosome 4"/>
</dbReference>
<evidence type="ECO:0000313" key="2">
    <source>
        <dbReference type="EMBL" id="PUZ61019.1"/>
    </source>
</evidence>
<reference evidence="2 3" key="1">
    <citation type="submission" date="2018-04" db="EMBL/GenBank/DDBJ databases">
        <title>WGS assembly of Panicum hallii var. hallii HAL2.</title>
        <authorList>
            <person name="Lovell J."/>
            <person name="Jenkins J."/>
            <person name="Lowry D."/>
            <person name="Mamidi S."/>
            <person name="Sreedasyam A."/>
            <person name="Weng X."/>
            <person name="Barry K."/>
            <person name="Bonette J."/>
            <person name="Campitelli B."/>
            <person name="Daum C."/>
            <person name="Gordon S."/>
            <person name="Gould B."/>
            <person name="Lipzen A."/>
            <person name="MacQueen A."/>
            <person name="Palacio-Mejia J."/>
            <person name="Plott C."/>
            <person name="Shakirov E."/>
            <person name="Shu S."/>
            <person name="Yoshinaga Y."/>
            <person name="Zane M."/>
            <person name="Rokhsar D."/>
            <person name="Grimwood J."/>
            <person name="Schmutz J."/>
            <person name="Juenger T."/>
        </authorList>
    </citation>
    <scope>NUCLEOTIDE SEQUENCE [LARGE SCALE GENOMIC DNA]</scope>
    <source>
        <strain evidence="3">cv. HAL2</strain>
    </source>
</reference>
<name>A0A2T7DZK8_9POAL</name>
<organism evidence="2 3">
    <name type="scientific">Panicum hallii var. hallii</name>
    <dbReference type="NCBI Taxonomy" id="1504633"/>
    <lineage>
        <taxon>Eukaryota</taxon>
        <taxon>Viridiplantae</taxon>
        <taxon>Streptophyta</taxon>
        <taxon>Embryophyta</taxon>
        <taxon>Tracheophyta</taxon>
        <taxon>Spermatophyta</taxon>
        <taxon>Magnoliopsida</taxon>
        <taxon>Liliopsida</taxon>
        <taxon>Poales</taxon>
        <taxon>Poaceae</taxon>
        <taxon>PACMAD clade</taxon>
        <taxon>Panicoideae</taxon>
        <taxon>Panicodae</taxon>
        <taxon>Paniceae</taxon>
        <taxon>Panicinae</taxon>
        <taxon>Panicum</taxon>
        <taxon>Panicum sect. Panicum</taxon>
    </lineage>
</organism>
<protein>
    <submittedName>
        <fullName evidence="2">Uncharacterized protein</fullName>
    </submittedName>
</protein>
<dbReference type="AlphaFoldDB" id="A0A2T7DZK8"/>
<accession>A0A2T7DZK8</accession>
<evidence type="ECO:0000313" key="3">
    <source>
        <dbReference type="Proteomes" id="UP000244336"/>
    </source>
</evidence>
<evidence type="ECO:0000256" key="1">
    <source>
        <dbReference type="SAM" id="MobiDB-lite"/>
    </source>
</evidence>
<feature type="region of interest" description="Disordered" evidence="1">
    <location>
        <begin position="1"/>
        <end position="20"/>
    </location>
</feature>
<sequence>MAPRPRRSSGTRTDWPCSPAPCLSTPSFGLRWRRARRRHHDFSGPDGRMRRAERRLDAQRNRQGNARPRQAETRRSPVGGSVDIRSATLRGARDGRGPPSVVVHHQSVGPTCGGRALLGAIVK</sequence>
<feature type="compositionally biased region" description="Basic and acidic residues" evidence="1">
    <location>
        <begin position="41"/>
        <end position="60"/>
    </location>
</feature>
<dbReference type="Gramene" id="PUZ61019">
    <property type="protein sequence ID" value="PUZ61019"/>
    <property type="gene ID" value="GQ55_4G236500"/>
</dbReference>